<dbReference type="Proteomes" id="UP001147733">
    <property type="component" value="Unassembled WGS sequence"/>
</dbReference>
<accession>A0A9W9TP66</accession>
<dbReference type="EMBL" id="JAPQKT010000005">
    <property type="protein sequence ID" value="KAJ5231954.1"/>
    <property type="molecule type" value="Genomic_DNA"/>
</dbReference>
<evidence type="ECO:0000313" key="1">
    <source>
        <dbReference type="EMBL" id="KAJ5231954.1"/>
    </source>
</evidence>
<keyword evidence="2" id="KW-1185">Reference proteome</keyword>
<dbReference type="AlphaFoldDB" id="A0A9W9TP66"/>
<evidence type="ECO:0000313" key="2">
    <source>
        <dbReference type="Proteomes" id="UP001147733"/>
    </source>
</evidence>
<reference evidence="1" key="2">
    <citation type="journal article" date="2023" name="IMA Fungus">
        <title>Comparative genomic study of the Penicillium genus elucidates a diverse pangenome and 15 lateral gene transfer events.</title>
        <authorList>
            <person name="Petersen C."/>
            <person name="Sorensen T."/>
            <person name="Nielsen M.R."/>
            <person name="Sondergaard T.E."/>
            <person name="Sorensen J.L."/>
            <person name="Fitzpatrick D.A."/>
            <person name="Frisvad J.C."/>
            <person name="Nielsen K.L."/>
        </authorList>
    </citation>
    <scope>NUCLEOTIDE SEQUENCE</scope>
    <source>
        <strain evidence="1">IBT 23319</strain>
    </source>
</reference>
<protein>
    <submittedName>
        <fullName evidence="1">Uncharacterized protein</fullName>
    </submittedName>
</protein>
<comment type="caution">
    <text evidence="1">The sequence shown here is derived from an EMBL/GenBank/DDBJ whole genome shotgun (WGS) entry which is preliminary data.</text>
</comment>
<name>A0A9W9TP66_PENCI</name>
<proteinExistence type="predicted"/>
<dbReference type="GeneID" id="81384627"/>
<sequence length="63" mass="7093">MTTGTQGNGGREAPVKNRSIFNRKVICPDERQILSSYVPMIYYLRDENATIVAQVFLKSTKSV</sequence>
<gene>
    <name evidence="1" type="ORF">N7469_006542</name>
</gene>
<dbReference type="RefSeq" id="XP_056500698.1">
    <property type="nucleotide sequence ID" value="XM_056645460.1"/>
</dbReference>
<reference evidence="1" key="1">
    <citation type="submission" date="2022-11" db="EMBL/GenBank/DDBJ databases">
        <authorList>
            <person name="Petersen C."/>
        </authorList>
    </citation>
    <scope>NUCLEOTIDE SEQUENCE</scope>
    <source>
        <strain evidence="1">IBT 23319</strain>
    </source>
</reference>
<organism evidence="1 2">
    <name type="scientific">Penicillium citrinum</name>
    <dbReference type="NCBI Taxonomy" id="5077"/>
    <lineage>
        <taxon>Eukaryota</taxon>
        <taxon>Fungi</taxon>
        <taxon>Dikarya</taxon>
        <taxon>Ascomycota</taxon>
        <taxon>Pezizomycotina</taxon>
        <taxon>Eurotiomycetes</taxon>
        <taxon>Eurotiomycetidae</taxon>
        <taxon>Eurotiales</taxon>
        <taxon>Aspergillaceae</taxon>
        <taxon>Penicillium</taxon>
    </lineage>
</organism>